<gene>
    <name evidence="15" type="primary">panC</name>
    <name evidence="16" type="ORF">DCE93_11815</name>
</gene>
<evidence type="ECO:0000256" key="11">
    <source>
        <dbReference type="ARBA" id="ARBA00032806"/>
    </source>
</evidence>
<feature type="binding site" evidence="15">
    <location>
        <position position="68"/>
    </location>
    <ligand>
        <name>beta-alanine</name>
        <dbReference type="ChEBI" id="CHEBI:57966"/>
    </ligand>
</feature>
<dbReference type="GO" id="GO:0005829">
    <property type="term" value="C:cytosol"/>
    <property type="evidence" value="ECO:0007669"/>
    <property type="project" value="TreeGrafter"/>
</dbReference>
<evidence type="ECO:0000256" key="12">
    <source>
        <dbReference type="ARBA" id="ARBA00048258"/>
    </source>
</evidence>
<keyword evidence="8 15" id="KW-0566">Pantothenate biosynthesis</keyword>
<dbReference type="InterPro" id="IPR004821">
    <property type="entry name" value="Cyt_trans-like"/>
</dbReference>
<feature type="binding site" evidence="15">
    <location>
        <begin position="37"/>
        <end position="44"/>
    </location>
    <ligand>
        <name>ATP</name>
        <dbReference type="ChEBI" id="CHEBI:30616"/>
    </ligand>
</feature>
<dbReference type="CDD" id="cd00560">
    <property type="entry name" value="PanC"/>
    <property type="match status" value="1"/>
</dbReference>
<evidence type="ECO:0000256" key="5">
    <source>
        <dbReference type="ARBA" id="ARBA00014155"/>
    </source>
</evidence>
<dbReference type="UniPathway" id="UPA00028">
    <property type="reaction ID" value="UER00005"/>
</dbReference>
<evidence type="ECO:0000256" key="15">
    <source>
        <dbReference type="HAMAP-Rule" id="MF_00158"/>
    </source>
</evidence>
<keyword evidence="7 15" id="KW-0436">Ligase</keyword>
<dbReference type="SUPFAM" id="SSF52374">
    <property type="entry name" value="Nucleotidylyl transferase"/>
    <property type="match status" value="1"/>
</dbReference>
<name>A0A2S0WY85_9MICO</name>
<dbReference type="Gene3D" id="3.30.1300.10">
    <property type="entry name" value="Pantoate-beta-alanine ligase, C-terminal domain"/>
    <property type="match status" value="1"/>
</dbReference>
<evidence type="ECO:0000313" key="16">
    <source>
        <dbReference type="EMBL" id="AWB96252.1"/>
    </source>
</evidence>
<dbReference type="EC" id="6.3.2.1" evidence="4 15"/>
<feature type="binding site" evidence="15">
    <location>
        <begin position="155"/>
        <end position="158"/>
    </location>
    <ligand>
        <name>ATP</name>
        <dbReference type="ChEBI" id="CHEBI:30616"/>
    </ligand>
</feature>
<dbReference type="FunFam" id="3.40.50.620:FF:000114">
    <property type="entry name" value="Pantothenate synthetase"/>
    <property type="match status" value="1"/>
</dbReference>
<feature type="binding site" evidence="15">
    <location>
        <position position="184"/>
    </location>
    <ligand>
        <name>ATP</name>
        <dbReference type="ChEBI" id="CHEBI:30616"/>
    </ligand>
</feature>
<comment type="similarity">
    <text evidence="3 15">Belongs to the pantothenate synthetase family.</text>
</comment>
<reference evidence="16 17" key="1">
    <citation type="submission" date="2018-04" db="EMBL/GenBank/DDBJ databases">
        <authorList>
            <person name="Li J."/>
        </authorList>
    </citation>
    <scope>NUCLEOTIDE SEQUENCE [LARGE SCALE GENOMIC DNA]</scope>
    <source>
        <strain evidence="17">30A</strain>
    </source>
</reference>
<keyword evidence="9 15" id="KW-0547">Nucleotide-binding</keyword>
<evidence type="ECO:0000256" key="4">
    <source>
        <dbReference type="ARBA" id="ARBA00012219"/>
    </source>
</evidence>
<evidence type="ECO:0000256" key="8">
    <source>
        <dbReference type="ARBA" id="ARBA00022655"/>
    </source>
</evidence>
<comment type="catalytic activity">
    <reaction evidence="12 15">
        <text>(R)-pantoate + beta-alanine + ATP = (R)-pantothenate + AMP + diphosphate + H(+)</text>
        <dbReference type="Rhea" id="RHEA:10912"/>
        <dbReference type="ChEBI" id="CHEBI:15378"/>
        <dbReference type="ChEBI" id="CHEBI:15980"/>
        <dbReference type="ChEBI" id="CHEBI:29032"/>
        <dbReference type="ChEBI" id="CHEBI:30616"/>
        <dbReference type="ChEBI" id="CHEBI:33019"/>
        <dbReference type="ChEBI" id="CHEBI:57966"/>
        <dbReference type="ChEBI" id="CHEBI:456215"/>
        <dbReference type="EC" id="6.3.2.1"/>
    </reaction>
</comment>
<dbReference type="PANTHER" id="PTHR21299">
    <property type="entry name" value="CYTIDYLATE KINASE/PANTOATE-BETA-ALANINE LIGASE"/>
    <property type="match status" value="1"/>
</dbReference>
<keyword evidence="6 15" id="KW-0963">Cytoplasm</keyword>
<evidence type="ECO:0000256" key="10">
    <source>
        <dbReference type="ARBA" id="ARBA00022840"/>
    </source>
</evidence>
<feature type="binding site" evidence="15">
    <location>
        <position position="161"/>
    </location>
    <ligand>
        <name>(R)-pantoate</name>
        <dbReference type="ChEBI" id="CHEBI:15980"/>
    </ligand>
</feature>
<feature type="binding site" evidence="15">
    <location>
        <begin position="192"/>
        <end position="195"/>
    </location>
    <ligand>
        <name>ATP</name>
        <dbReference type="ChEBI" id="CHEBI:30616"/>
    </ligand>
</feature>
<feature type="active site" description="Proton donor" evidence="15">
    <location>
        <position position="44"/>
    </location>
</feature>
<comment type="subunit">
    <text evidence="15">Homodimer.</text>
</comment>
<evidence type="ECO:0000256" key="13">
    <source>
        <dbReference type="ARBA" id="ARBA00055042"/>
    </source>
</evidence>
<keyword evidence="10 15" id="KW-0067">ATP-binding</keyword>
<dbReference type="PANTHER" id="PTHR21299:SF1">
    <property type="entry name" value="PANTOATE--BETA-ALANINE LIGASE"/>
    <property type="match status" value="1"/>
</dbReference>
<evidence type="ECO:0000313" key="17">
    <source>
        <dbReference type="Proteomes" id="UP000244729"/>
    </source>
</evidence>
<comment type="subcellular location">
    <subcellularLocation>
        <location evidence="1 15">Cytoplasm</location>
    </subcellularLocation>
</comment>
<comment type="pathway">
    <text evidence="2 15">Cofactor biosynthesis; (R)-pantothenate biosynthesis; (R)-pantothenate from (R)-pantoate and beta-alanine: step 1/1.</text>
</comment>
<keyword evidence="17" id="KW-1185">Reference proteome</keyword>
<dbReference type="InterPro" id="IPR042176">
    <property type="entry name" value="Pantoate_ligase_C"/>
</dbReference>
<organism evidence="16 17">
    <name type="scientific">Agromyces badenianii</name>
    <dbReference type="NCBI Taxonomy" id="2080742"/>
    <lineage>
        <taxon>Bacteria</taxon>
        <taxon>Bacillati</taxon>
        <taxon>Actinomycetota</taxon>
        <taxon>Actinomycetes</taxon>
        <taxon>Micrococcales</taxon>
        <taxon>Microbacteriaceae</taxon>
        <taxon>Agromyces</taxon>
    </lineage>
</organism>
<dbReference type="InterPro" id="IPR014729">
    <property type="entry name" value="Rossmann-like_a/b/a_fold"/>
</dbReference>
<dbReference type="OrthoDB" id="9773087at2"/>
<evidence type="ECO:0000256" key="2">
    <source>
        <dbReference type="ARBA" id="ARBA00004990"/>
    </source>
</evidence>
<evidence type="ECO:0000256" key="7">
    <source>
        <dbReference type="ARBA" id="ARBA00022598"/>
    </source>
</evidence>
<dbReference type="GO" id="GO:0004592">
    <property type="term" value="F:pantoate-beta-alanine ligase activity"/>
    <property type="evidence" value="ECO:0007669"/>
    <property type="project" value="UniProtKB-UniRule"/>
</dbReference>
<dbReference type="Pfam" id="PF02569">
    <property type="entry name" value="Pantoate_ligase"/>
    <property type="match status" value="1"/>
</dbReference>
<comment type="miscellaneous">
    <text evidence="15">The reaction proceeds by a bi uni uni bi ping pong mechanism.</text>
</comment>
<dbReference type="KEGG" id="agm:DCE93_11815"/>
<feature type="binding site" evidence="15">
    <location>
        <position position="68"/>
    </location>
    <ligand>
        <name>(R)-pantoate</name>
        <dbReference type="ChEBI" id="CHEBI:15980"/>
    </ligand>
</feature>
<evidence type="ECO:0000256" key="14">
    <source>
        <dbReference type="ARBA" id="ARBA00077433"/>
    </source>
</evidence>
<protein>
    <recommendedName>
        <fullName evidence="5 15">Pantothenate synthetase</fullName>
        <shortName evidence="15">PS</shortName>
        <ecNumber evidence="4 15">6.3.2.1</ecNumber>
    </recommendedName>
    <alternativeName>
        <fullName evidence="14 15">Pantoate--beta-alanine ligase</fullName>
    </alternativeName>
    <alternativeName>
        <fullName evidence="11 15">Pantoate-activating enzyme</fullName>
    </alternativeName>
</protein>
<sequence length="288" mass="30099">MTEVTAGTRVVPTISELRGLLAERRAAGASVALVPTMGALHAGHLALVARARQLADVVVVSIFVNPLQFGPGEDLDRYPRTLDADVAALEGLGVEFVFAPAVAEMYPSGEVDTTLRAGRVGSLYEGASRPGHFDGMLTVVSKLLNIVSPDAAVFGQKDAQQVFLVRRMVRDLDVPTTIDVVPTVREADGLALSSRNRYLDPAQRQAALTLSEALRAADAAATDGLAEVLAEGAAALGDHDDVTLDYLVVVDPETFLPVADDARGAAVVLVAARVGATRLIDNAAITLG</sequence>
<evidence type="ECO:0000256" key="9">
    <source>
        <dbReference type="ARBA" id="ARBA00022741"/>
    </source>
</evidence>
<dbReference type="InterPro" id="IPR003721">
    <property type="entry name" value="Pantoate_ligase"/>
</dbReference>
<dbReference type="GO" id="GO:0005524">
    <property type="term" value="F:ATP binding"/>
    <property type="evidence" value="ECO:0007669"/>
    <property type="project" value="UniProtKB-KW"/>
</dbReference>
<proteinExistence type="inferred from homology"/>
<dbReference type="HAMAP" id="MF_00158">
    <property type="entry name" value="PanC"/>
    <property type="match status" value="1"/>
</dbReference>
<dbReference type="EMBL" id="CP028913">
    <property type="protein sequence ID" value="AWB96252.1"/>
    <property type="molecule type" value="Genomic_DNA"/>
</dbReference>
<dbReference type="Proteomes" id="UP000244729">
    <property type="component" value="Chromosome"/>
</dbReference>
<dbReference type="Gene3D" id="3.40.50.620">
    <property type="entry name" value="HUPs"/>
    <property type="match status" value="1"/>
</dbReference>
<evidence type="ECO:0000256" key="3">
    <source>
        <dbReference type="ARBA" id="ARBA00009256"/>
    </source>
</evidence>
<dbReference type="GO" id="GO:0015940">
    <property type="term" value="P:pantothenate biosynthetic process"/>
    <property type="evidence" value="ECO:0007669"/>
    <property type="project" value="UniProtKB-UniRule"/>
</dbReference>
<evidence type="ECO:0000256" key="6">
    <source>
        <dbReference type="ARBA" id="ARBA00022490"/>
    </source>
</evidence>
<accession>A0A2S0WY85</accession>
<dbReference type="NCBIfam" id="TIGR00125">
    <property type="entry name" value="cyt_tran_rel"/>
    <property type="match status" value="1"/>
</dbReference>
<dbReference type="AlphaFoldDB" id="A0A2S0WY85"/>
<dbReference type="RefSeq" id="WP_108596051.1">
    <property type="nucleotide sequence ID" value="NZ_CP028913.1"/>
</dbReference>
<dbReference type="NCBIfam" id="TIGR00018">
    <property type="entry name" value="panC"/>
    <property type="match status" value="1"/>
</dbReference>
<comment type="function">
    <text evidence="13 15">Catalyzes the condensation of pantoate with beta-alanine in an ATP-dependent reaction via a pantoyl-adenylate intermediate.</text>
</comment>
<evidence type="ECO:0000256" key="1">
    <source>
        <dbReference type="ARBA" id="ARBA00004496"/>
    </source>
</evidence>